<dbReference type="InterPro" id="IPR018389">
    <property type="entry name" value="DctP_fam"/>
</dbReference>
<dbReference type="PANTHER" id="PTHR33376">
    <property type="match status" value="1"/>
</dbReference>
<dbReference type="STRING" id="286727.SAMN02982917_6946"/>
<organism evidence="3 4">
    <name type="scientific">Azospirillum oryzae</name>
    <dbReference type="NCBI Taxonomy" id="286727"/>
    <lineage>
        <taxon>Bacteria</taxon>
        <taxon>Pseudomonadati</taxon>
        <taxon>Pseudomonadota</taxon>
        <taxon>Alphaproteobacteria</taxon>
        <taxon>Rhodospirillales</taxon>
        <taxon>Azospirillaceae</taxon>
        <taxon>Azospirillum</taxon>
    </lineage>
</organism>
<evidence type="ECO:0000256" key="1">
    <source>
        <dbReference type="ARBA" id="ARBA00022729"/>
    </source>
</evidence>
<dbReference type="Pfam" id="PF03480">
    <property type="entry name" value="DctP"/>
    <property type="match status" value="1"/>
</dbReference>
<protein>
    <submittedName>
        <fullName evidence="3">TRAP-type C4-dicarboxylate transport system, substrate-binding protein</fullName>
    </submittedName>
</protein>
<dbReference type="GO" id="GO:0055085">
    <property type="term" value="P:transmembrane transport"/>
    <property type="evidence" value="ECO:0007669"/>
    <property type="project" value="InterPro"/>
</dbReference>
<gene>
    <name evidence="3" type="ORF">SAMN02982917_6946</name>
</gene>
<dbReference type="CDD" id="cd13601">
    <property type="entry name" value="PBP2_TRAP_DctP1_3_4_like"/>
    <property type="match status" value="1"/>
</dbReference>
<dbReference type="RefSeq" id="WP_167393448.1">
    <property type="nucleotide sequence ID" value="NZ_FXAK01000009.1"/>
</dbReference>
<reference evidence="3 4" key="1">
    <citation type="submission" date="2017-04" db="EMBL/GenBank/DDBJ databases">
        <authorList>
            <person name="Afonso C.L."/>
            <person name="Miller P.J."/>
            <person name="Scott M.A."/>
            <person name="Spackman E."/>
            <person name="Goraichik I."/>
            <person name="Dimitrov K.M."/>
            <person name="Suarez D.L."/>
            <person name="Swayne D.E."/>
        </authorList>
    </citation>
    <scope>NUCLEOTIDE SEQUENCE [LARGE SCALE GENOMIC DNA]</scope>
    <source>
        <strain evidence="3 4">A2P</strain>
    </source>
</reference>
<feature type="signal peptide" evidence="2">
    <location>
        <begin position="1"/>
        <end position="18"/>
    </location>
</feature>
<name>A0A1X7HPM3_9PROT</name>
<keyword evidence="1 2" id="KW-0732">Signal</keyword>
<dbReference type="InterPro" id="IPR038404">
    <property type="entry name" value="TRAP_DctP_sf"/>
</dbReference>
<dbReference type="NCBIfam" id="NF037995">
    <property type="entry name" value="TRAP_S1"/>
    <property type="match status" value="1"/>
</dbReference>
<dbReference type="Gene3D" id="3.40.190.170">
    <property type="entry name" value="Bacterial extracellular solute-binding protein, family 7"/>
    <property type="match status" value="1"/>
</dbReference>
<dbReference type="EMBL" id="FXAK01000009">
    <property type="protein sequence ID" value="SMF90045.1"/>
    <property type="molecule type" value="Genomic_DNA"/>
</dbReference>
<sequence length="339" mass="36208">MRKQLTLAAIGIATGLLAGTPDAVASEKLLLSSISPPNHWSSTEGFVPFMACVKTESNGEIDFSYFPSSQIASATESLDAVNKGLAQISYLVISALSNKMPLSGISMLPNMGDTSTEMAKINRQVLEADGVFLKEFISNRVYPLIVIMTPPYQIMSRGKPMDSLDAIAGKKVSASGGALLYTLKSVGAVPVEIGGSDAYMALQQGVVDGSLLAIPSVAPYKLQEVLKSISTNGAFGSAAGILAIDADVWQKLSPKNQKIMKDCGLKAETHVAKYLDDLTGKLKVEFAAGGVKMYEFTPETRAVLDNKVRNVADEYVNRLQSRGIPAREAYDTYLKALGR</sequence>
<dbReference type="PANTHER" id="PTHR33376:SF15">
    <property type="entry name" value="BLL6794 PROTEIN"/>
    <property type="match status" value="1"/>
</dbReference>
<dbReference type="AlphaFoldDB" id="A0A1X7HPM3"/>
<evidence type="ECO:0000313" key="3">
    <source>
        <dbReference type="EMBL" id="SMF90045.1"/>
    </source>
</evidence>
<proteinExistence type="predicted"/>
<dbReference type="Proteomes" id="UP000192936">
    <property type="component" value="Unassembled WGS sequence"/>
</dbReference>
<accession>A0A1X7HPM3</accession>
<evidence type="ECO:0000256" key="2">
    <source>
        <dbReference type="SAM" id="SignalP"/>
    </source>
</evidence>
<evidence type="ECO:0000313" key="4">
    <source>
        <dbReference type="Proteomes" id="UP000192936"/>
    </source>
</evidence>
<feature type="chain" id="PRO_5011987587" evidence="2">
    <location>
        <begin position="19"/>
        <end position="339"/>
    </location>
</feature>